<proteinExistence type="predicted"/>
<reference evidence="2 3" key="1">
    <citation type="journal article" date="2016" name="Biochim. Biophys. Acta">
        <title>Characterization of red-shifted phycobilisomes isolated from the chlorophyll f-containing cyanobacterium Halomicronema hongdechloris.</title>
        <authorList>
            <person name="Li Y."/>
            <person name="Lin Y."/>
            <person name="Garvey C.J."/>
            <person name="Birch D."/>
            <person name="Corkery R.W."/>
            <person name="Loughlin P.C."/>
            <person name="Scheer H."/>
            <person name="Willows R.D."/>
            <person name="Chen M."/>
        </authorList>
    </citation>
    <scope>NUCLEOTIDE SEQUENCE [LARGE SCALE GENOMIC DNA]</scope>
    <source>
        <strain evidence="2 3">C2206</strain>
    </source>
</reference>
<dbReference type="Proteomes" id="UP000191901">
    <property type="component" value="Chromosome"/>
</dbReference>
<organism evidence="2 3">
    <name type="scientific">Halomicronema hongdechloris C2206</name>
    <dbReference type="NCBI Taxonomy" id="1641165"/>
    <lineage>
        <taxon>Bacteria</taxon>
        <taxon>Bacillati</taxon>
        <taxon>Cyanobacteriota</taxon>
        <taxon>Cyanophyceae</taxon>
        <taxon>Nodosilineales</taxon>
        <taxon>Nodosilineaceae</taxon>
        <taxon>Halomicronema</taxon>
    </lineage>
</organism>
<feature type="region of interest" description="Disordered" evidence="1">
    <location>
        <begin position="148"/>
        <end position="170"/>
    </location>
</feature>
<evidence type="ECO:0000256" key="1">
    <source>
        <dbReference type="SAM" id="MobiDB-lite"/>
    </source>
</evidence>
<dbReference type="STRING" id="1641165.XM38_15060"/>
<feature type="compositionally biased region" description="Low complexity" evidence="1">
    <location>
        <begin position="151"/>
        <end position="170"/>
    </location>
</feature>
<keyword evidence="3" id="KW-1185">Reference proteome</keyword>
<dbReference type="AlphaFoldDB" id="A0A1Z3HL11"/>
<dbReference type="KEGG" id="hhg:XM38_019150"/>
<dbReference type="RefSeq" id="WP_088429598.1">
    <property type="nucleotide sequence ID" value="NZ_CP021983.2"/>
</dbReference>
<gene>
    <name evidence="2" type="ORF">XM38_019150</name>
</gene>
<sequence>MTVDLPPERLDQLLTGQLILQAQQVTWLGRLHSPAQLQALRALSQQGDAPFREAITRLVTALETLETTAALSAPLPTRPQPSQLPPALQPVLLIGRARIRYHGLMTVQEGQDLRALFDTAPDKQAVTDLFEAAANRGLQGSELRLRARRGSAAPSDLLPLSPRSLDESSN</sequence>
<evidence type="ECO:0000313" key="2">
    <source>
        <dbReference type="EMBL" id="ASC70966.1"/>
    </source>
</evidence>
<protein>
    <submittedName>
        <fullName evidence="2">Uncharacterized protein</fullName>
    </submittedName>
</protein>
<evidence type="ECO:0000313" key="3">
    <source>
        <dbReference type="Proteomes" id="UP000191901"/>
    </source>
</evidence>
<accession>A0A1Z3HL11</accession>
<dbReference type="EMBL" id="CP021983">
    <property type="protein sequence ID" value="ASC70966.1"/>
    <property type="molecule type" value="Genomic_DNA"/>
</dbReference>
<name>A0A1Z3HL11_9CYAN</name>